<organism evidence="2 3">
    <name type="scientific">Shouchella lonarensis</name>
    <dbReference type="NCBI Taxonomy" id="1464122"/>
    <lineage>
        <taxon>Bacteria</taxon>
        <taxon>Bacillati</taxon>
        <taxon>Bacillota</taxon>
        <taxon>Bacilli</taxon>
        <taxon>Bacillales</taxon>
        <taxon>Bacillaceae</taxon>
        <taxon>Shouchella</taxon>
    </lineage>
</organism>
<name>A0A1G6LGZ8_9BACI</name>
<dbReference type="Proteomes" id="UP000242662">
    <property type="component" value="Unassembled WGS sequence"/>
</dbReference>
<feature type="compositionally biased region" description="Polar residues" evidence="1">
    <location>
        <begin position="47"/>
        <end position="56"/>
    </location>
</feature>
<evidence type="ECO:0008006" key="4">
    <source>
        <dbReference type="Google" id="ProtNLM"/>
    </source>
</evidence>
<dbReference type="OrthoDB" id="2990038at2"/>
<dbReference type="Pfam" id="PF13072">
    <property type="entry name" value="MciZ"/>
    <property type="match status" value="1"/>
</dbReference>
<sequence length="62" mass="7303">MHIYYCDERIIIAGKKWEVLAKLKQAAQLYPTVRDWHDAMTHKKNPSRPTLTLIHTKSNRGK</sequence>
<dbReference type="InterPro" id="IPR025177">
    <property type="entry name" value="MciZ"/>
</dbReference>
<protein>
    <recommendedName>
        <fullName evidence="4">Z-ring formation inhibitor MciZ</fullName>
    </recommendedName>
</protein>
<reference evidence="3" key="1">
    <citation type="submission" date="2016-09" db="EMBL/GenBank/DDBJ databases">
        <authorList>
            <person name="Varghese N."/>
            <person name="Submissions S."/>
        </authorList>
    </citation>
    <scope>NUCLEOTIDE SEQUENCE [LARGE SCALE GENOMIC DNA]</scope>
    <source>
        <strain evidence="3">25nlg</strain>
    </source>
</reference>
<feature type="region of interest" description="Disordered" evidence="1">
    <location>
        <begin position="40"/>
        <end position="62"/>
    </location>
</feature>
<dbReference type="RefSeq" id="WP_090776127.1">
    <property type="nucleotide sequence ID" value="NZ_FMYM01000008.1"/>
</dbReference>
<evidence type="ECO:0000313" key="2">
    <source>
        <dbReference type="EMBL" id="SDC42453.1"/>
    </source>
</evidence>
<evidence type="ECO:0000256" key="1">
    <source>
        <dbReference type="SAM" id="MobiDB-lite"/>
    </source>
</evidence>
<proteinExistence type="predicted"/>
<dbReference type="AlphaFoldDB" id="A0A1G6LGZ8"/>
<gene>
    <name evidence="2" type="ORF">SAMN05421737_108123</name>
</gene>
<keyword evidence="3" id="KW-1185">Reference proteome</keyword>
<dbReference type="STRING" id="1464122.SAMN05421737_108123"/>
<dbReference type="EMBL" id="FMYM01000008">
    <property type="protein sequence ID" value="SDC42453.1"/>
    <property type="molecule type" value="Genomic_DNA"/>
</dbReference>
<accession>A0A1G6LGZ8</accession>
<evidence type="ECO:0000313" key="3">
    <source>
        <dbReference type="Proteomes" id="UP000242662"/>
    </source>
</evidence>